<accession>A0AAE1DYE8</accession>
<protein>
    <submittedName>
        <fullName evidence="4">Uncharacterized protein</fullName>
    </submittedName>
</protein>
<evidence type="ECO:0000313" key="5">
    <source>
        <dbReference type="Proteomes" id="UP001283361"/>
    </source>
</evidence>
<feature type="repeat" description="LDL-receptor class B" evidence="2">
    <location>
        <begin position="210"/>
        <end position="252"/>
    </location>
</feature>
<name>A0AAE1DYE8_9GAST</name>
<sequence>MGIHLVLVFFFLTFTGYCCGYGAVDNGISLAVVTKDKTQTRLRLIRDSPKSLVKRLNSMQKGTKSEDLARMSEKEHEWVAVDFDYRRKEFFVLDRRNSSLLVVKDQKGFTNKLQLLYQGLSPKVKAIAYDWLRRSLYWGDPAYRSIFRLDIGHLCIDKSCNNYLSWETSGRSRVYPRTARLRRPKRGVLTSIIGEDLVYPTSVAVDPIKARLYWADDVTLASIQSSTLDGRDRFLVVGGLVHPSGISLDYHRNTMYWVERLSGLSVIKKCNLNQPVCYPEQLSSIPLSRLFDMDFHQGFLIATDLSVRRLILYDTRTDHLLRQNWASATHGICVAAKDRQPWAEPLASEPQLPEQQPLTISNIEEHGALILLSETTGIWVSAKTFAMGGQQAPIIRLIGTAGLTTMALDIDRSHLYYFSKKTKSIYRVTLHNHIKPRQKTYPLRIVSGWLDAVSALAVDWATGNLYWADRGYHRIMVSDSLGNFATVLHYTNISDPQDLVIHSEKRLMFWTDLDEMEPRVERSDLDGYNRVVILKGNIFYERPHALTIDYDRDVLYWSDGPYLCSSTLRGTFMGSCKSRDYTSSSAVKAMDMMHDFVVWTDFLGGFKLADMHPETSPPPRDSKTYHPVDVFSDVLYYHSSRQTKMKDPCTIQALEPAHEYVKDTHPSSDKINSYIFDTVSFSYIATSTTPASSPNPSLVTTTTSSPSSALSRPYSLLGKGISCEHLCLQSRTSTQCACATGYWLEADGKCSAGVVIDEFLFFVDVKVGSLFRQFLLLPNYYAFPVRGSRRAVDVAICTVEKRVYWLDAASNTIHSAFTNGSVQNVVFSSTIDFNMTQIVLAPRSRLLYILTSSGDVAVLSLVTKYLLTIVRNSRWAVLDAVVDEDRREIFMTASRKGGYRSPSARPIYLNHGVILWARMDGSDLKEMYTGEGQPWSITLHHSYILWTDIERRSIFKASLGDFGEIVKGNNSSQSKFFDMPMTQLLHLPGRSSPNDIIVVGSDVYFTDRTKQAIQRTKLNQALDVETIGLTSLNDIAGLAYFNASVREEALVPPASCMGIPIPQYGDKWKCLCSFDIDGVADQRHYCQDTGTLMHRMSISHGLCLISAPAHATVRGGYLNSYVLPGQEIEVICDPGYLIAFKRTRREKRVCRPSGGWSSERRCKSEIRYTVVGNNTRGCVIFTTSSLFVVPKTIHSLDVIVIGAGGGGFDACNKTLHEGSLRAGMGGLSSFGQYLKAYGGQGGSKRDGGLGGKARNLFGGKGQSSADCLGGGAAGETRVSKLCQHGSTSCPFCGAGGALPTCSMCPLRKGGCGGGGSLEGAGPGGADNFGGGATGTFGGAGGGGGGFSRKSVRVLPQEMIPVTVGTAGSPSARPAGAGVVVVGWGARLESLVEGLSLKTPCKPFRHGPSKKCAN</sequence>
<evidence type="ECO:0000256" key="2">
    <source>
        <dbReference type="PROSITE-ProRule" id="PRU00461"/>
    </source>
</evidence>
<evidence type="ECO:0000256" key="1">
    <source>
        <dbReference type="ARBA" id="ARBA00023157"/>
    </source>
</evidence>
<feature type="repeat" description="LDL-receptor class B" evidence="2">
    <location>
        <begin position="506"/>
        <end position="552"/>
    </location>
</feature>
<dbReference type="Proteomes" id="UP001283361">
    <property type="component" value="Unassembled WGS sequence"/>
</dbReference>
<feature type="chain" id="PRO_5042286919" evidence="3">
    <location>
        <begin position="21"/>
        <end position="1413"/>
    </location>
</feature>
<dbReference type="InterPro" id="IPR011042">
    <property type="entry name" value="6-blade_b-propeller_TolB-like"/>
</dbReference>
<dbReference type="CDD" id="cd00033">
    <property type="entry name" value="CCP"/>
    <property type="match status" value="1"/>
</dbReference>
<evidence type="ECO:0000256" key="3">
    <source>
        <dbReference type="SAM" id="SignalP"/>
    </source>
</evidence>
<proteinExistence type="predicted"/>
<dbReference type="InterPro" id="IPR050778">
    <property type="entry name" value="Cueball_EGF_LRP_Nidogen"/>
</dbReference>
<gene>
    <name evidence="4" type="ORF">RRG08_037380</name>
</gene>
<keyword evidence="3" id="KW-0732">Signal</keyword>
<comment type="caution">
    <text evidence="4">The sequence shown here is derived from an EMBL/GenBank/DDBJ whole genome shotgun (WGS) entry which is preliminary data.</text>
</comment>
<dbReference type="InterPro" id="IPR000436">
    <property type="entry name" value="Sushi_SCR_CCP_dom"/>
</dbReference>
<reference evidence="4" key="1">
    <citation type="journal article" date="2023" name="G3 (Bethesda)">
        <title>A reference genome for the long-term kleptoplast-retaining sea slug Elysia crispata morphotype clarki.</title>
        <authorList>
            <person name="Eastman K.E."/>
            <person name="Pendleton A.L."/>
            <person name="Shaikh M.A."/>
            <person name="Suttiyut T."/>
            <person name="Ogas R."/>
            <person name="Tomko P."/>
            <person name="Gavelis G."/>
            <person name="Widhalm J.R."/>
            <person name="Wisecaver J.H."/>
        </authorList>
    </citation>
    <scope>NUCLEOTIDE SEQUENCE</scope>
    <source>
        <strain evidence="4">ECLA1</strain>
    </source>
</reference>
<organism evidence="4 5">
    <name type="scientific">Elysia crispata</name>
    <name type="common">lettuce slug</name>
    <dbReference type="NCBI Taxonomy" id="231223"/>
    <lineage>
        <taxon>Eukaryota</taxon>
        <taxon>Metazoa</taxon>
        <taxon>Spiralia</taxon>
        <taxon>Lophotrochozoa</taxon>
        <taxon>Mollusca</taxon>
        <taxon>Gastropoda</taxon>
        <taxon>Heterobranchia</taxon>
        <taxon>Euthyneura</taxon>
        <taxon>Panpulmonata</taxon>
        <taxon>Sacoglossa</taxon>
        <taxon>Placobranchoidea</taxon>
        <taxon>Plakobranchidae</taxon>
        <taxon>Elysia</taxon>
    </lineage>
</organism>
<dbReference type="Pfam" id="PF00058">
    <property type="entry name" value="Ldl_recept_b"/>
    <property type="match status" value="2"/>
</dbReference>
<keyword evidence="5" id="KW-1185">Reference proteome</keyword>
<dbReference type="Gene3D" id="2.120.10.30">
    <property type="entry name" value="TolB, C-terminal domain"/>
    <property type="match status" value="3"/>
</dbReference>
<dbReference type="Gene3D" id="2.10.25.10">
    <property type="entry name" value="Laminin"/>
    <property type="match status" value="1"/>
</dbReference>
<keyword evidence="1" id="KW-1015">Disulfide bond</keyword>
<dbReference type="InterPro" id="IPR000033">
    <property type="entry name" value="LDLR_classB_rpt"/>
</dbReference>
<feature type="signal peptide" evidence="3">
    <location>
        <begin position="1"/>
        <end position="20"/>
    </location>
</feature>
<dbReference type="SMART" id="SM00135">
    <property type="entry name" value="LY"/>
    <property type="match status" value="10"/>
</dbReference>
<evidence type="ECO:0000313" key="4">
    <source>
        <dbReference type="EMBL" id="KAK3786915.1"/>
    </source>
</evidence>
<dbReference type="PROSITE" id="PS51120">
    <property type="entry name" value="LDLRB"/>
    <property type="match status" value="2"/>
</dbReference>
<dbReference type="PANTHER" id="PTHR46513">
    <property type="entry name" value="VITELLOGENIN RECEPTOR-LIKE PROTEIN-RELATED-RELATED"/>
    <property type="match status" value="1"/>
</dbReference>
<dbReference type="SUPFAM" id="SSF63825">
    <property type="entry name" value="YWTD domain"/>
    <property type="match status" value="3"/>
</dbReference>
<dbReference type="EMBL" id="JAWDGP010001927">
    <property type="protein sequence ID" value="KAK3786915.1"/>
    <property type="molecule type" value="Genomic_DNA"/>
</dbReference>